<dbReference type="EMBL" id="CAICTM010000095">
    <property type="protein sequence ID" value="CAB9500951.1"/>
    <property type="molecule type" value="Genomic_DNA"/>
</dbReference>
<evidence type="ECO:0000313" key="8">
    <source>
        <dbReference type="Proteomes" id="UP001153069"/>
    </source>
</evidence>
<keyword evidence="1" id="KW-0479">Metal-binding</keyword>
<dbReference type="InterPro" id="IPR050316">
    <property type="entry name" value="Tyrosinase/Hemocyanin"/>
</dbReference>
<dbReference type="Gene3D" id="1.10.1280.10">
    <property type="entry name" value="Di-copper center containing domain from catechol oxidase"/>
    <property type="match status" value="1"/>
</dbReference>
<keyword evidence="2" id="KW-0186">Copper</keyword>
<accession>A0A9N8H4W2</accession>
<evidence type="ECO:0000256" key="1">
    <source>
        <dbReference type="ARBA" id="ARBA00022723"/>
    </source>
</evidence>
<gene>
    <name evidence="7" type="ORF">SEMRO_96_G049590.1</name>
</gene>
<evidence type="ECO:0000256" key="3">
    <source>
        <dbReference type="SAM" id="MobiDB-lite"/>
    </source>
</evidence>
<keyword evidence="4" id="KW-0732">Signal</keyword>
<dbReference type="OrthoDB" id="2329482at2759"/>
<feature type="chain" id="PRO_5040512372" evidence="4">
    <location>
        <begin position="20"/>
        <end position="520"/>
    </location>
</feature>
<evidence type="ECO:0000313" key="7">
    <source>
        <dbReference type="EMBL" id="CAB9500951.1"/>
    </source>
</evidence>
<feature type="compositionally biased region" description="Basic and acidic residues" evidence="3">
    <location>
        <begin position="21"/>
        <end position="34"/>
    </location>
</feature>
<dbReference type="PROSITE" id="PS00497">
    <property type="entry name" value="TYROSINASE_1"/>
    <property type="match status" value="1"/>
</dbReference>
<sequence>MTKTLFLFGLLCLATPAEGEKALRSPDSNKRNLESNDGSFWSGVPEDSVDGVPGAMMKHTNVVTFGGEVYPRLDAEDYIEEKEMTDLLIQAWQALEDRKWYDPLGSYQMSNMHANAPYDNVINEELGFDIQAYAGVDCDRRSRQGGYCDHNSPLFLVWHRAHTTLFEQRLNQEARAIAEEYPEDVRDTYREAAKALRIPVMDYGSVRVAANGYPSLVGDEMMTLSMNKDGETNVQVRNPLHSFVFPITTGTDVTGLGRPPATANPLVYAKGQRTVRYPLSDDSQATNSSASDATLMAMAQTCVQPLLYELFTKPFTSYDCMGNEFASGCGEGQSEYSLERIHGFGHNSLGGGTFVGYMSGAGTLTQQTPLQAFDPIFFMLHASMDKWMSMWQYLNPDMWIEPALDIFGSFYRDVNQIVDEDTVLTPFWLDNDKKDGEFITPAMIRNHMDLGYTYPVLQGVSSKEELLAKVEELYGNFALDASGCMAVGGIVLNECNTCCQNSVTGCVSEPAEPAPNVCAA</sequence>
<feature type="signal peptide" evidence="4">
    <location>
        <begin position="1"/>
        <end position="19"/>
    </location>
</feature>
<dbReference type="PRINTS" id="PR00092">
    <property type="entry name" value="TYROSINASE"/>
</dbReference>
<dbReference type="PROSITE" id="PS00498">
    <property type="entry name" value="TYROSINASE_2"/>
    <property type="match status" value="1"/>
</dbReference>
<dbReference type="GO" id="GO:0016491">
    <property type="term" value="F:oxidoreductase activity"/>
    <property type="evidence" value="ECO:0007669"/>
    <property type="project" value="InterPro"/>
</dbReference>
<proteinExistence type="predicted"/>
<feature type="domain" description="Tyrosinase copper-binding" evidence="5">
    <location>
        <begin position="150"/>
        <end position="167"/>
    </location>
</feature>
<reference evidence="7" key="1">
    <citation type="submission" date="2020-06" db="EMBL/GenBank/DDBJ databases">
        <authorList>
            <consortium name="Plant Systems Biology data submission"/>
        </authorList>
    </citation>
    <scope>NUCLEOTIDE SEQUENCE</scope>
    <source>
        <strain evidence="7">D6</strain>
    </source>
</reference>
<dbReference type="InterPro" id="IPR008922">
    <property type="entry name" value="Di-copper_centre_dom_sf"/>
</dbReference>
<dbReference type="GO" id="GO:0046872">
    <property type="term" value="F:metal ion binding"/>
    <property type="evidence" value="ECO:0007669"/>
    <property type="project" value="UniProtKB-KW"/>
</dbReference>
<dbReference type="InterPro" id="IPR002227">
    <property type="entry name" value="Tyrosinase_Cu-bd"/>
</dbReference>
<keyword evidence="8" id="KW-1185">Reference proteome</keyword>
<comment type="caution">
    <text evidence="7">The sequence shown here is derived from an EMBL/GenBank/DDBJ whole genome shotgun (WGS) entry which is preliminary data.</text>
</comment>
<protein>
    <submittedName>
        <fullName evidence="7">Common central domain of tyrosinase</fullName>
    </submittedName>
</protein>
<name>A0A9N8H4W2_9STRA</name>
<feature type="domain" description="Tyrosinase copper-binding" evidence="6">
    <location>
        <begin position="374"/>
        <end position="385"/>
    </location>
</feature>
<evidence type="ECO:0000256" key="2">
    <source>
        <dbReference type="ARBA" id="ARBA00023008"/>
    </source>
</evidence>
<evidence type="ECO:0000259" key="5">
    <source>
        <dbReference type="PROSITE" id="PS00497"/>
    </source>
</evidence>
<dbReference type="PANTHER" id="PTHR11474">
    <property type="entry name" value="TYROSINASE FAMILY MEMBER"/>
    <property type="match status" value="1"/>
</dbReference>
<dbReference type="SUPFAM" id="SSF48056">
    <property type="entry name" value="Di-copper centre-containing domain"/>
    <property type="match status" value="1"/>
</dbReference>
<dbReference type="Proteomes" id="UP001153069">
    <property type="component" value="Unassembled WGS sequence"/>
</dbReference>
<feature type="region of interest" description="Disordered" evidence="3">
    <location>
        <begin position="21"/>
        <end position="45"/>
    </location>
</feature>
<dbReference type="PANTHER" id="PTHR11474:SF76">
    <property type="entry name" value="SHKT DOMAIN-CONTAINING PROTEIN"/>
    <property type="match status" value="1"/>
</dbReference>
<dbReference type="AlphaFoldDB" id="A0A9N8H4W2"/>
<evidence type="ECO:0000256" key="4">
    <source>
        <dbReference type="SAM" id="SignalP"/>
    </source>
</evidence>
<organism evidence="7 8">
    <name type="scientific">Seminavis robusta</name>
    <dbReference type="NCBI Taxonomy" id="568900"/>
    <lineage>
        <taxon>Eukaryota</taxon>
        <taxon>Sar</taxon>
        <taxon>Stramenopiles</taxon>
        <taxon>Ochrophyta</taxon>
        <taxon>Bacillariophyta</taxon>
        <taxon>Bacillariophyceae</taxon>
        <taxon>Bacillariophycidae</taxon>
        <taxon>Naviculales</taxon>
        <taxon>Naviculaceae</taxon>
        <taxon>Seminavis</taxon>
    </lineage>
</organism>
<evidence type="ECO:0000259" key="6">
    <source>
        <dbReference type="PROSITE" id="PS00498"/>
    </source>
</evidence>
<dbReference type="Pfam" id="PF00264">
    <property type="entry name" value="Tyrosinase"/>
    <property type="match status" value="1"/>
</dbReference>